<gene>
    <name evidence="1" type="ORF">X975_00468</name>
</gene>
<reference evidence="1 2" key="1">
    <citation type="submission" date="2013-11" db="EMBL/GenBank/DDBJ databases">
        <title>Genome sequencing of Stegodyphus mimosarum.</title>
        <authorList>
            <person name="Bechsgaard J."/>
        </authorList>
    </citation>
    <scope>NUCLEOTIDE SEQUENCE [LARGE SCALE GENOMIC DNA]</scope>
</reference>
<organism evidence="1 2">
    <name type="scientific">Stegodyphus mimosarum</name>
    <name type="common">African social velvet spider</name>
    <dbReference type="NCBI Taxonomy" id="407821"/>
    <lineage>
        <taxon>Eukaryota</taxon>
        <taxon>Metazoa</taxon>
        <taxon>Ecdysozoa</taxon>
        <taxon>Arthropoda</taxon>
        <taxon>Chelicerata</taxon>
        <taxon>Arachnida</taxon>
        <taxon>Araneae</taxon>
        <taxon>Araneomorphae</taxon>
        <taxon>Entelegynae</taxon>
        <taxon>Eresoidea</taxon>
        <taxon>Eresidae</taxon>
        <taxon>Stegodyphus</taxon>
    </lineage>
</organism>
<proteinExistence type="predicted"/>
<sequence>MSETLNKKSKIQSKRRNIFPSWRHLLQRLFPAQPNSNSYNRHPEDIE</sequence>
<dbReference type="EMBL" id="KK113916">
    <property type="protein sequence ID" value="KFM61358.1"/>
    <property type="molecule type" value="Genomic_DNA"/>
</dbReference>
<dbReference type="AlphaFoldDB" id="A0A087T8B9"/>
<protein>
    <submittedName>
        <fullName evidence="1">Uncharacterized protein</fullName>
    </submittedName>
</protein>
<accession>A0A087T8B9</accession>
<name>A0A087T8B9_STEMI</name>
<keyword evidence="2" id="KW-1185">Reference proteome</keyword>
<evidence type="ECO:0000313" key="2">
    <source>
        <dbReference type="Proteomes" id="UP000054359"/>
    </source>
</evidence>
<feature type="non-terminal residue" evidence="1">
    <location>
        <position position="47"/>
    </location>
</feature>
<evidence type="ECO:0000313" key="1">
    <source>
        <dbReference type="EMBL" id="KFM61358.1"/>
    </source>
</evidence>
<dbReference type="Proteomes" id="UP000054359">
    <property type="component" value="Unassembled WGS sequence"/>
</dbReference>